<evidence type="ECO:0000259" key="2">
    <source>
        <dbReference type="Pfam" id="PF13699"/>
    </source>
</evidence>
<evidence type="ECO:0000313" key="3">
    <source>
        <dbReference type="EMBL" id="KAA5548461.1"/>
    </source>
</evidence>
<feature type="domain" description="eCIS core" evidence="2">
    <location>
        <begin position="66"/>
        <end position="141"/>
    </location>
</feature>
<organism evidence="3 4">
    <name type="scientific">Adhaeribacter rhizoryzae</name>
    <dbReference type="NCBI Taxonomy" id="2607907"/>
    <lineage>
        <taxon>Bacteria</taxon>
        <taxon>Pseudomonadati</taxon>
        <taxon>Bacteroidota</taxon>
        <taxon>Cytophagia</taxon>
        <taxon>Cytophagales</taxon>
        <taxon>Hymenobacteraceae</taxon>
        <taxon>Adhaeribacter</taxon>
    </lineage>
</organism>
<proteinExistence type="predicted"/>
<name>A0A5M6DLQ3_9BACT</name>
<keyword evidence="4" id="KW-1185">Reference proteome</keyword>
<feature type="compositionally biased region" description="Polar residues" evidence="1">
    <location>
        <begin position="20"/>
        <end position="30"/>
    </location>
</feature>
<dbReference type="EMBL" id="VWSF01000003">
    <property type="protein sequence ID" value="KAA5548461.1"/>
    <property type="molecule type" value="Genomic_DNA"/>
</dbReference>
<dbReference type="Pfam" id="PF13699">
    <property type="entry name" value="eCIS_core"/>
    <property type="match status" value="1"/>
</dbReference>
<sequence length="1270" mass="138956">MADKIMRQASASPAEKQEQGKLQTKPLANSITPIIRRQSEDATAASAVNSTLENQIISTKGGGDALPGKTREEMEAGFGTDFGNVRTHTNADAVQMNKDLSAQAFTHGNDIYFNAGKYAPETHEGKRLLAHELTHTVQQGGSVKPKLVQKAGEENEQTTTFTNKKKDGTVERVSPAVYKLIFKNFSVPKQKQTFFKPVTFKFPATRADNQIQVWSDNILKDDAVDKKIEAKLKAKNAPPLVKNQPGEPAYGLRLKNRTGDQASYIIGTIANIKQRIIRPYWLESGKTELFDVDHQHEMQLGGPPDYENLWLWQASANRSSGSKLDKYLHDRIDDLVQEATGPEDDKIWKKKTSRKTFTIEISSYKPTMTVAGDATKFYTRDDIRNDLKPLDGLVPLTDKEIQAIGFGRTDQLLLFPNPVGGRAYTFKPWNPDQPSWKGNIKLGENAVLRSITYQNGQEGTIGITLFENHKMIKSATDPFPLKPMAGIPMAASIPQGGPLLKSLGATSISLFSPVEFLDAAFEEGKGLVARGRINVPDLPFLKRKDGSPVTIDLLVSGNDVFIQKTFSTEEITLPKPFNITNSSLTISLATRDIGKSNIAGELNFEIENVGAGHINGKIGADKKFAINGEFIFDKKLLDGTVKVGYEAGNWFVSGAAKLGKTKIPGVKTLAVAFSYDQVTGIFTGSGEAKLSTPIIDKVGITVSANTKGDFTIVGTADFSKIPRLNEASGEVTIDKTDEGWDLAIVGKAKPDIDIKGLKLEQVNFTYKKGLFTLDAGISYENGKIHGNINAGVTNKPVKEDGTKGEGEPGKELHFYADGTLRVEVAAGIDGTIKVKIKPDGDITIAGKLELTEDKYIVDPKSNPKALAIIPEFKKEIPVLSCGIASVKLGLVGGVYVFYDFDGIKFDKSTNIQVHEVSLNNLANLSLTTDISMSTGLRAGVKAYIGATAALVVLIAGIRGTGKINLTITAIDAKANAKAKAAFSPEKGLQLTEASVSFDVYSKIGFDVSLGLEVYLDLILGEISLWSHEWKPEALKGERKFKLFDEDIKLPLNFGENNKIATSDLEQDFKAPLEKKANNEETYVKASNNAVNEDGAPSKEEKDEEARQNIKRDIKQIYRGPYSKIVFAFNSSIDSAYFDQRFGILNQVQNLEGLDPKAKEQFVKEIEAYEFEEYEAFGKYLETETYFDAPTLYGLIDEFIYYRPTLGETERINLRSLVPANKAGAAGSATKKGGKKKTPVKRMPLPNSGAGISRPELNIGTALQRFSSELD</sequence>
<feature type="region of interest" description="Disordered" evidence="1">
    <location>
        <begin position="1085"/>
        <end position="1105"/>
    </location>
</feature>
<dbReference type="Proteomes" id="UP000323426">
    <property type="component" value="Unassembled WGS sequence"/>
</dbReference>
<gene>
    <name evidence="3" type="ORF">F0145_06840</name>
</gene>
<feature type="compositionally biased region" description="Basic and acidic residues" evidence="1">
    <location>
        <begin position="1095"/>
        <end position="1105"/>
    </location>
</feature>
<evidence type="ECO:0000313" key="4">
    <source>
        <dbReference type="Proteomes" id="UP000323426"/>
    </source>
</evidence>
<feature type="region of interest" description="Disordered" evidence="1">
    <location>
        <begin position="1"/>
        <end position="30"/>
    </location>
</feature>
<dbReference type="InterPro" id="IPR025295">
    <property type="entry name" value="eCIS_core_dom"/>
</dbReference>
<feature type="region of interest" description="Disordered" evidence="1">
    <location>
        <begin position="1223"/>
        <end position="1255"/>
    </location>
</feature>
<comment type="caution">
    <text evidence="3">The sequence shown here is derived from an EMBL/GenBank/DDBJ whole genome shotgun (WGS) entry which is preliminary data.</text>
</comment>
<accession>A0A5M6DLQ3</accession>
<dbReference type="AlphaFoldDB" id="A0A5M6DLQ3"/>
<protein>
    <submittedName>
        <fullName evidence="3">DUF4157 domain-containing protein</fullName>
    </submittedName>
</protein>
<reference evidence="3 4" key="1">
    <citation type="submission" date="2019-09" db="EMBL/GenBank/DDBJ databases">
        <title>Genome sequence and assembly of Adhaeribacter sp.</title>
        <authorList>
            <person name="Chhetri G."/>
        </authorList>
    </citation>
    <scope>NUCLEOTIDE SEQUENCE [LARGE SCALE GENOMIC DNA]</scope>
    <source>
        <strain evidence="3 4">DK36</strain>
    </source>
</reference>
<evidence type="ECO:0000256" key="1">
    <source>
        <dbReference type="SAM" id="MobiDB-lite"/>
    </source>
</evidence>